<keyword evidence="1 6" id="KW-0732">Signal</keyword>
<evidence type="ECO:0000256" key="5">
    <source>
        <dbReference type="SAM" id="Phobius"/>
    </source>
</evidence>
<keyword evidence="2" id="KW-1015">Disulfide bond</keyword>
<keyword evidence="9" id="KW-1185">Reference proteome</keyword>
<gene>
    <name evidence="8" type="ORF">QQF64_002215</name>
</gene>
<accession>A0ABR3MPJ3</accession>
<evidence type="ECO:0000313" key="9">
    <source>
        <dbReference type="Proteomes" id="UP001558613"/>
    </source>
</evidence>
<keyword evidence="5" id="KW-0472">Membrane</keyword>
<feature type="transmembrane region" description="Helical" evidence="5">
    <location>
        <begin position="234"/>
        <end position="254"/>
    </location>
</feature>
<keyword evidence="5" id="KW-1133">Transmembrane helix</keyword>
<evidence type="ECO:0000256" key="2">
    <source>
        <dbReference type="ARBA" id="ARBA00023157"/>
    </source>
</evidence>
<dbReference type="Gene3D" id="2.60.40.10">
    <property type="entry name" value="Immunoglobulins"/>
    <property type="match status" value="2"/>
</dbReference>
<evidence type="ECO:0000256" key="6">
    <source>
        <dbReference type="SAM" id="SignalP"/>
    </source>
</evidence>
<keyword evidence="4" id="KW-0393">Immunoglobulin domain</keyword>
<dbReference type="InterPro" id="IPR052598">
    <property type="entry name" value="IgSF_CEA-related"/>
</dbReference>
<keyword evidence="5" id="KW-0812">Transmembrane</keyword>
<evidence type="ECO:0000256" key="3">
    <source>
        <dbReference type="ARBA" id="ARBA00023180"/>
    </source>
</evidence>
<dbReference type="InterPro" id="IPR013098">
    <property type="entry name" value="Ig_I-set"/>
</dbReference>
<reference evidence="8 9" key="1">
    <citation type="submission" date="2023-09" db="EMBL/GenBank/DDBJ databases">
        <authorList>
            <person name="Wang M."/>
        </authorList>
    </citation>
    <scope>NUCLEOTIDE SEQUENCE [LARGE SCALE GENOMIC DNA]</scope>
    <source>
        <strain evidence="8">GT-2023</strain>
        <tissue evidence="8">Liver</tissue>
    </source>
</reference>
<dbReference type="EMBL" id="JAYMGO010000010">
    <property type="protein sequence ID" value="KAL1266540.1"/>
    <property type="molecule type" value="Genomic_DNA"/>
</dbReference>
<sequence>MPGCFLYIWLFFFVVFVREFEVKEVKTGLYSRVELTGEKLDQHIADSQSVEWTKQNASTKCLCFRKTNNTFDTSYSQCCGTANFYSHNNTLILENVTAQDEGIFSETIVLKNGTIKHLNFTLTIQYPPNATEIVVSWTSNTSVTLKCNVSGSFLHLMWMREGVPIIEKHRHSFRESNQTLHISNITSSDYGTYSCIASNEYGESKTHTNITGEYSTVNQENGTSGNTDQSNQTVLLSGLAVIGVLGVCIVFCCLHKYHHRQRAENGRTTDEGGADNDIGIYQEVPGTEEVTPLPYVYTDFIKPKESSQASAAAQHFEDFGYSEVGDTCREQTVVLEDFGYSEVGLETVALYCVSKEQSTACPDAEEE</sequence>
<keyword evidence="3" id="KW-0325">Glycoprotein</keyword>
<dbReference type="InterPro" id="IPR003599">
    <property type="entry name" value="Ig_sub"/>
</dbReference>
<comment type="caution">
    <text evidence="8">The sequence shown here is derived from an EMBL/GenBank/DDBJ whole genome shotgun (WGS) entry which is preliminary data.</text>
</comment>
<organism evidence="8 9">
    <name type="scientific">Cirrhinus molitorella</name>
    <name type="common">mud carp</name>
    <dbReference type="NCBI Taxonomy" id="172907"/>
    <lineage>
        <taxon>Eukaryota</taxon>
        <taxon>Metazoa</taxon>
        <taxon>Chordata</taxon>
        <taxon>Craniata</taxon>
        <taxon>Vertebrata</taxon>
        <taxon>Euteleostomi</taxon>
        <taxon>Actinopterygii</taxon>
        <taxon>Neopterygii</taxon>
        <taxon>Teleostei</taxon>
        <taxon>Ostariophysi</taxon>
        <taxon>Cypriniformes</taxon>
        <taxon>Cyprinidae</taxon>
        <taxon>Labeoninae</taxon>
        <taxon>Labeonini</taxon>
        <taxon>Cirrhinus</taxon>
    </lineage>
</organism>
<dbReference type="PROSITE" id="PS50835">
    <property type="entry name" value="IG_LIKE"/>
    <property type="match status" value="1"/>
</dbReference>
<feature type="domain" description="Ig-like" evidence="7">
    <location>
        <begin position="128"/>
        <end position="211"/>
    </location>
</feature>
<dbReference type="PANTHER" id="PTHR44337:SF8">
    <property type="entry name" value="IMMUNOGLOBULIN SUBTYPE DOMAIN-CONTAINING PROTEIN"/>
    <property type="match status" value="1"/>
</dbReference>
<dbReference type="PANTHER" id="PTHR44337">
    <property type="entry name" value="CARCINOEMBRYONIC ANTIGEN-RELATED CELL ADHESION MOLECULE 8"/>
    <property type="match status" value="1"/>
</dbReference>
<dbReference type="InterPro" id="IPR036179">
    <property type="entry name" value="Ig-like_dom_sf"/>
</dbReference>
<evidence type="ECO:0000256" key="1">
    <source>
        <dbReference type="ARBA" id="ARBA00022729"/>
    </source>
</evidence>
<evidence type="ECO:0000256" key="4">
    <source>
        <dbReference type="ARBA" id="ARBA00023319"/>
    </source>
</evidence>
<dbReference type="Proteomes" id="UP001558613">
    <property type="component" value="Unassembled WGS sequence"/>
</dbReference>
<dbReference type="CDD" id="cd00096">
    <property type="entry name" value="Ig"/>
    <property type="match status" value="1"/>
</dbReference>
<dbReference type="SMART" id="SM00408">
    <property type="entry name" value="IGc2"/>
    <property type="match status" value="1"/>
</dbReference>
<dbReference type="InterPro" id="IPR003598">
    <property type="entry name" value="Ig_sub2"/>
</dbReference>
<feature type="chain" id="PRO_5045833360" description="Ig-like domain-containing protein" evidence="6">
    <location>
        <begin position="20"/>
        <end position="367"/>
    </location>
</feature>
<evidence type="ECO:0000313" key="8">
    <source>
        <dbReference type="EMBL" id="KAL1266540.1"/>
    </source>
</evidence>
<dbReference type="Pfam" id="PF07679">
    <property type="entry name" value="I-set"/>
    <property type="match status" value="1"/>
</dbReference>
<feature type="signal peptide" evidence="6">
    <location>
        <begin position="1"/>
        <end position="19"/>
    </location>
</feature>
<name>A0ABR3MPJ3_9TELE</name>
<protein>
    <recommendedName>
        <fullName evidence="7">Ig-like domain-containing protein</fullName>
    </recommendedName>
</protein>
<dbReference type="InterPro" id="IPR007110">
    <property type="entry name" value="Ig-like_dom"/>
</dbReference>
<dbReference type="SUPFAM" id="SSF48726">
    <property type="entry name" value="Immunoglobulin"/>
    <property type="match status" value="1"/>
</dbReference>
<proteinExistence type="predicted"/>
<evidence type="ECO:0000259" key="7">
    <source>
        <dbReference type="PROSITE" id="PS50835"/>
    </source>
</evidence>
<dbReference type="SMART" id="SM00409">
    <property type="entry name" value="IG"/>
    <property type="match status" value="1"/>
</dbReference>
<dbReference type="InterPro" id="IPR013783">
    <property type="entry name" value="Ig-like_fold"/>
</dbReference>